<evidence type="ECO:0000256" key="1">
    <source>
        <dbReference type="ARBA" id="ARBA00008535"/>
    </source>
</evidence>
<evidence type="ECO:0000313" key="6">
    <source>
        <dbReference type="Proteomes" id="UP000770661"/>
    </source>
</evidence>
<evidence type="ECO:0000259" key="4">
    <source>
        <dbReference type="SMART" id="SM00382"/>
    </source>
</evidence>
<feature type="compositionally biased region" description="Basic and acidic residues" evidence="3">
    <location>
        <begin position="1022"/>
        <end position="1033"/>
    </location>
</feature>
<dbReference type="InterPro" id="IPR003593">
    <property type="entry name" value="AAA+_ATPase"/>
</dbReference>
<dbReference type="PANTHER" id="PTHR32046">
    <property type="entry name" value="G DOMAIN-CONTAINING PROTEIN"/>
    <property type="match status" value="1"/>
</dbReference>
<feature type="compositionally biased region" description="Basic and acidic residues" evidence="3">
    <location>
        <begin position="1002"/>
        <end position="1013"/>
    </location>
</feature>
<comment type="similarity">
    <text evidence="1">Belongs to the TRAFAC class TrmE-Era-EngA-EngB-Septin-like GTPase superfamily. AIG1/Toc34/Toc159-like paraseptin GTPase family. IAN subfamily.</text>
</comment>
<feature type="domain" description="AAA+ ATPase" evidence="4">
    <location>
        <begin position="1095"/>
        <end position="1224"/>
    </location>
</feature>
<keyword evidence="6" id="KW-1185">Reference proteome</keyword>
<feature type="region of interest" description="Disordered" evidence="3">
    <location>
        <begin position="991"/>
        <end position="1033"/>
    </location>
</feature>
<comment type="caution">
    <text evidence="5">The sequence shown here is derived from an EMBL/GenBank/DDBJ whole genome shotgun (WGS) entry which is preliminary data.</text>
</comment>
<dbReference type="GO" id="GO:0005525">
    <property type="term" value="F:GTP binding"/>
    <property type="evidence" value="ECO:0007669"/>
    <property type="project" value="InterPro"/>
</dbReference>
<evidence type="ECO:0000313" key="5">
    <source>
        <dbReference type="EMBL" id="KAG0725374.1"/>
    </source>
</evidence>
<dbReference type="InterPro" id="IPR006703">
    <property type="entry name" value="G_AIG1"/>
</dbReference>
<name>A0A8J5CY37_CHIOP</name>
<dbReference type="OrthoDB" id="2386367at2759"/>
<organism evidence="5 6">
    <name type="scientific">Chionoecetes opilio</name>
    <name type="common">Atlantic snow crab</name>
    <name type="synonym">Cancer opilio</name>
    <dbReference type="NCBI Taxonomy" id="41210"/>
    <lineage>
        <taxon>Eukaryota</taxon>
        <taxon>Metazoa</taxon>
        <taxon>Ecdysozoa</taxon>
        <taxon>Arthropoda</taxon>
        <taxon>Crustacea</taxon>
        <taxon>Multicrustacea</taxon>
        <taxon>Malacostraca</taxon>
        <taxon>Eumalacostraca</taxon>
        <taxon>Eucarida</taxon>
        <taxon>Decapoda</taxon>
        <taxon>Pleocyemata</taxon>
        <taxon>Brachyura</taxon>
        <taxon>Eubrachyura</taxon>
        <taxon>Majoidea</taxon>
        <taxon>Majidae</taxon>
        <taxon>Chionoecetes</taxon>
    </lineage>
</organism>
<dbReference type="Gene3D" id="3.40.50.300">
    <property type="entry name" value="P-loop containing nucleotide triphosphate hydrolases"/>
    <property type="match status" value="2"/>
</dbReference>
<reference evidence="5" key="1">
    <citation type="submission" date="2020-07" db="EMBL/GenBank/DDBJ databases">
        <title>The High-quality genome of the commercially important snow crab, Chionoecetes opilio.</title>
        <authorList>
            <person name="Jeong J.-H."/>
            <person name="Ryu S."/>
        </authorList>
    </citation>
    <scope>NUCLEOTIDE SEQUENCE</scope>
    <source>
        <strain evidence="5">MADBK_172401_WGS</strain>
        <tissue evidence="5">Digestive gland</tissue>
    </source>
</reference>
<keyword evidence="2" id="KW-0547">Nucleotide-binding</keyword>
<dbReference type="CDD" id="cd00882">
    <property type="entry name" value="Ras_like_GTPase"/>
    <property type="match status" value="2"/>
</dbReference>
<dbReference type="PANTHER" id="PTHR32046:SF14">
    <property type="match status" value="1"/>
</dbReference>
<dbReference type="SMART" id="SM00382">
    <property type="entry name" value="AAA"/>
    <property type="match status" value="2"/>
</dbReference>
<dbReference type="Pfam" id="PF04548">
    <property type="entry name" value="AIG1"/>
    <property type="match status" value="1"/>
</dbReference>
<dbReference type="Proteomes" id="UP000770661">
    <property type="component" value="Unassembled WGS sequence"/>
</dbReference>
<sequence>MAPTTPAGARATPDEEIALKLRAKKDFSKSYGTDEGMMIRKLEMRLEHKNDNDKVQLMSLGQKTNKPTKIILLVGATGTGKTTLINAMVNYIFRVEFADDFRLVLIDDKNAPKRSQAESQTDLITAYAFYQLPGMPFDFNYVLIDTPGFGDTRGIQRDREMMKQLETFLKQDYGIDQVDGVGFVTPSSAARLTQTQQYVYDGLSSMFGKDIKDNIYIMATFADAKSPPVLNALEDANVHYAGFYKFNNSALFASNKGKDESQDSDSDDEESTYICKLFWEMGYRSMTNFFMKLGKTLPASLTLTKQVLEERNHLQLVVIGLQNQIQLGLTKLSNLNQERDMLARLDDDIVGSANHTEVVEVPEIIQINLNTKEHVTNCIKCNMTCHYPCYIPKDEDKARCAAMSEQYCMVCPGKCYWDIHKNMGFRFETKWNKEQRTVQELLDRYEKAQEGKLTKESIILSIEQDINEHANKVLDMIREAQKHIEHLDDIALKPNPLSTKEYIELMIESEKMQKRHNFGKRIQMLQKIKDEVDVIQGVRGNFNKHSGEGLLKYFQDLMTQTDGSELDDVLEVMRRIICRLKTTHKRNPVNELEVFAYDKDVSPGFLYDSSTKKSFPGDEMHNINKEMCIPKYKIDFKSKEDLISLKKSELVNKYSLWSQDIDITKFSDCILVRGVKICECKGDVEPHLKLHVVSSIHYKLYIDLLICFSDQVKKKDIEDLRNYIEIVKGMEIDKGSRKIQDKDEGSDSSRSQSDVALIPANIHSAFLNGWIYTSGKRTPVTSAKYGLGEFCRYLVHTEISKFPVSYKVKCPLYTSQVSYASVVKKETINVHNEILYNRSPVAQSYCIDEVSSSVMHTEKQSQGIESPDKHKNLINADLEDNNKTPSSQHSVGAVKASEQNKNIPDKNLTHLQRIKETFSEKPVNMSRKQQLHSYQISKRKSFFSKDCEISPHDAHYSGNAACHQSNQNQTRKSECVDLNMFASKNCDQRAALKSQNSASQKRPLEKEIEEKSDSPQSLHVAAGEHESSFEENYSKSEYKAVKTQRMSGKIITDTGNSLECNNSNAESCLTLIHPDRETEVCGMKRKYYGVIPKAEGKTIILLGASGSGKTSLVNFIANYFKGNKSAADKLIQVVRNSNDAQGHTTQITGYTFCANDDDNPLTIIDTPGLNDSSGAEVQDHVQSLKTFLANAESQNLDIHAIGFVAQAHIVRLTSSERLVMNYISSLFGEGIGNHVISLITFSDSQETPPVVEAITRYGVPCSEFLKFNNSALSSNTEEEIDELDRIYWRIGCKSWKKCIKLLGKLPSLSFKSLKDEIYVTQIMETAERDLRNEINSFMYHHAMNKTIKHVLGGMQAQCNVPTSVTTPMQLCPPGYQGGKMCDGGLSLLSLSVVQVLDFLKDFVLREKISLRLGAERKDSPKTWCAERFP</sequence>
<evidence type="ECO:0000256" key="3">
    <source>
        <dbReference type="SAM" id="MobiDB-lite"/>
    </source>
</evidence>
<accession>A0A8J5CY37</accession>
<feature type="domain" description="AAA+ ATPase" evidence="4">
    <location>
        <begin position="67"/>
        <end position="203"/>
    </location>
</feature>
<protein>
    <recommendedName>
        <fullName evidence="4">AAA+ ATPase domain-containing protein</fullName>
    </recommendedName>
</protein>
<dbReference type="SUPFAM" id="SSF52540">
    <property type="entry name" value="P-loop containing nucleoside triphosphate hydrolases"/>
    <property type="match status" value="2"/>
</dbReference>
<dbReference type="EMBL" id="JACEEZ010005659">
    <property type="protein sequence ID" value="KAG0725374.1"/>
    <property type="molecule type" value="Genomic_DNA"/>
</dbReference>
<evidence type="ECO:0000256" key="2">
    <source>
        <dbReference type="ARBA" id="ARBA00022741"/>
    </source>
</evidence>
<dbReference type="InterPro" id="IPR027417">
    <property type="entry name" value="P-loop_NTPase"/>
</dbReference>
<proteinExistence type="inferred from homology"/>
<gene>
    <name evidence="5" type="ORF">GWK47_004712</name>
</gene>